<gene>
    <name evidence="2" type="ORF">FCC1311_097512</name>
</gene>
<name>A0A2R5GUU1_9STRA</name>
<protein>
    <recommendedName>
        <fullName evidence="4">VWFA domain-containing protein</fullName>
    </recommendedName>
</protein>
<feature type="signal peptide" evidence="1">
    <location>
        <begin position="1"/>
        <end position="23"/>
    </location>
</feature>
<dbReference type="EMBL" id="BEYU01000160">
    <property type="protein sequence ID" value="GBG33528.1"/>
    <property type="molecule type" value="Genomic_DNA"/>
</dbReference>
<reference evidence="2 3" key="1">
    <citation type="submission" date="2017-12" db="EMBL/GenBank/DDBJ databases">
        <title>Sequencing, de novo assembly and annotation of complete genome of a new Thraustochytrid species, strain FCC1311.</title>
        <authorList>
            <person name="Sedici K."/>
            <person name="Godart F."/>
            <person name="Aiese Cigliano R."/>
            <person name="Sanseverino W."/>
            <person name="Barakat M."/>
            <person name="Ortet P."/>
            <person name="Marechal E."/>
            <person name="Cagnac O."/>
            <person name="Amato A."/>
        </authorList>
    </citation>
    <scope>NUCLEOTIDE SEQUENCE [LARGE SCALE GENOMIC DNA]</scope>
</reference>
<dbReference type="InParanoid" id="A0A2R5GUU1"/>
<sequence>MRTACVVGGVLLALALGSDVANAVSPTLQFDAGTSAPYYCTDDEGAYLSGVFTAAEGRSEQEGLEVCLELFGSAVIKYSYESISEEFSCYLDTSGDLIVLPEGWTYFDGPDERGDIADADASQISTCYDFYAPPTPEPTSSGVVAPAYDAGRTYLGFCTNEEGTVLRGIYTSANGKSEQEGLDTCFDVFGDIVIGYSYEAATNEFSCYFDSVDVPSIPNGWEYFGDPDARAPVAGGSGTPESVCYDFLADPTPQPTPSGMQVPRYDAGEIYAGFCVDRDGLVLSGYFTGTDGKTEQEGLDTCFATFGESVVVGYSFEEPLQEFTCYFDSASLPPLPSGWSSFGSLDARAPVVGGDGSANSVCYNFLLGVTPSPTPFPDSECSAHVVAAVDRTYATDFPKPAIESVKEAYDFVEAVAERLPLSSSLPFGLLDLDRTSTSWRLAIDAEDATDSTLVATTIAEARDGLGAGSRAYGTKFPPVFKGIASKLASLDDAPGFILLVSDGILLKPDNWPIYARLKNKLTSDYGTSAPTFLCFRTEGAINTKFFDSVCDETFYPGMDNKTLAEIATDITEQICTSSLSEIQSSSVRPRGRR</sequence>
<evidence type="ECO:0000313" key="2">
    <source>
        <dbReference type="EMBL" id="GBG33528.1"/>
    </source>
</evidence>
<evidence type="ECO:0008006" key="4">
    <source>
        <dbReference type="Google" id="ProtNLM"/>
    </source>
</evidence>
<dbReference type="Proteomes" id="UP000241890">
    <property type="component" value="Unassembled WGS sequence"/>
</dbReference>
<keyword evidence="3" id="KW-1185">Reference proteome</keyword>
<organism evidence="2 3">
    <name type="scientific">Hondaea fermentalgiana</name>
    <dbReference type="NCBI Taxonomy" id="2315210"/>
    <lineage>
        <taxon>Eukaryota</taxon>
        <taxon>Sar</taxon>
        <taxon>Stramenopiles</taxon>
        <taxon>Bigyra</taxon>
        <taxon>Labyrinthulomycetes</taxon>
        <taxon>Thraustochytrida</taxon>
        <taxon>Thraustochytriidae</taxon>
        <taxon>Hondaea</taxon>
    </lineage>
</organism>
<keyword evidence="1" id="KW-0732">Signal</keyword>
<comment type="caution">
    <text evidence="2">The sequence shown here is derived from an EMBL/GenBank/DDBJ whole genome shotgun (WGS) entry which is preliminary data.</text>
</comment>
<evidence type="ECO:0000313" key="3">
    <source>
        <dbReference type="Proteomes" id="UP000241890"/>
    </source>
</evidence>
<proteinExistence type="predicted"/>
<dbReference type="AlphaFoldDB" id="A0A2R5GUU1"/>
<feature type="chain" id="PRO_5015355294" description="VWFA domain-containing protein" evidence="1">
    <location>
        <begin position="24"/>
        <end position="593"/>
    </location>
</feature>
<accession>A0A2R5GUU1</accession>
<evidence type="ECO:0000256" key="1">
    <source>
        <dbReference type="SAM" id="SignalP"/>
    </source>
</evidence>